<dbReference type="EMBL" id="JASJQH010000118">
    <property type="protein sequence ID" value="KAK9766849.1"/>
    <property type="molecule type" value="Genomic_DNA"/>
</dbReference>
<dbReference type="Proteomes" id="UP001479436">
    <property type="component" value="Unassembled WGS sequence"/>
</dbReference>
<proteinExistence type="predicted"/>
<accession>A0ABR2WZC7</accession>
<feature type="compositionally biased region" description="Low complexity" evidence="1">
    <location>
        <begin position="1"/>
        <end position="20"/>
    </location>
</feature>
<feature type="region of interest" description="Disordered" evidence="1">
    <location>
        <begin position="288"/>
        <end position="326"/>
    </location>
</feature>
<organism evidence="2 3">
    <name type="scientific">Basidiobolus ranarum</name>
    <dbReference type="NCBI Taxonomy" id="34480"/>
    <lineage>
        <taxon>Eukaryota</taxon>
        <taxon>Fungi</taxon>
        <taxon>Fungi incertae sedis</taxon>
        <taxon>Zoopagomycota</taxon>
        <taxon>Entomophthoromycotina</taxon>
        <taxon>Basidiobolomycetes</taxon>
        <taxon>Basidiobolales</taxon>
        <taxon>Basidiobolaceae</taxon>
        <taxon>Basidiobolus</taxon>
    </lineage>
</organism>
<evidence type="ECO:0000313" key="3">
    <source>
        <dbReference type="Proteomes" id="UP001479436"/>
    </source>
</evidence>
<name>A0ABR2WZC7_9FUNG</name>
<keyword evidence="3" id="KW-1185">Reference proteome</keyword>
<comment type="caution">
    <text evidence="2">The sequence shown here is derived from an EMBL/GenBank/DDBJ whole genome shotgun (WGS) entry which is preliminary data.</text>
</comment>
<evidence type="ECO:0000313" key="2">
    <source>
        <dbReference type="EMBL" id="KAK9766849.1"/>
    </source>
</evidence>
<reference evidence="2 3" key="1">
    <citation type="submission" date="2023-04" db="EMBL/GenBank/DDBJ databases">
        <title>Genome of Basidiobolus ranarum AG-B5.</title>
        <authorList>
            <person name="Stajich J.E."/>
            <person name="Carter-House D."/>
            <person name="Gryganskyi A."/>
        </authorList>
    </citation>
    <scope>NUCLEOTIDE SEQUENCE [LARGE SCALE GENOMIC DNA]</scope>
    <source>
        <strain evidence="2 3">AG-B5</strain>
    </source>
</reference>
<feature type="region of interest" description="Disordered" evidence="1">
    <location>
        <begin position="1"/>
        <end position="21"/>
    </location>
</feature>
<protein>
    <submittedName>
        <fullName evidence="2">Uncharacterized protein</fullName>
    </submittedName>
</protein>
<feature type="compositionally biased region" description="Basic and acidic residues" evidence="1">
    <location>
        <begin position="288"/>
        <end position="306"/>
    </location>
</feature>
<evidence type="ECO:0000256" key="1">
    <source>
        <dbReference type="SAM" id="MobiDB-lite"/>
    </source>
</evidence>
<gene>
    <name evidence="2" type="ORF">K7432_003745</name>
</gene>
<sequence>MDPSSRATSNTLSNAASTTDSKVRPLEPFDTLVDRYFQPSNTKSFKENMTARTAIAANVIIKYWIPHYVRDPVKAEEVIKILHADTASLCSRFEANWDQFDFMAHYIKHNYNLSLIENVRIMPDTGALIQSWSANYEDPNDVLPYVYKKLANMCDSWNPYNYYYPGVAAVQTSGAGKSKTFCRYPKSSPIADTLSAYEHSDQYEAQLSFLAFITASVDAVTACVDLKIDPATFLRVQIEESDGTHVKPALTQWIRSRYIHHKDILTAFLTSLELETFMKTRMGFISGKESKREAEPTAVKNKDETVKPSQRSPKSMHAKRPRDFDIDSFPIKTPDNVLDQSVEASMALEVLFVLDETWELLEKTCTQGSLHPVEKESIENELKNDSNLKLPKSRAISVPLFTYLGYNVKDNESCTACTPGSF</sequence>